<dbReference type="InterPro" id="IPR000504">
    <property type="entry name" value="RRM_dom"/>
</dbReference>
<dbReference type="InterPro" id="IPR050886">
    <property type="entry name" value="RNA-binding_reg"/>
</dbReference>
<evidence type="ECO:0000256" key="2">
    <source>
        <dbReference type="PROSITE-ProRule" id="PRU00176"/>
    </source>
</evidence>
<dbReference type="InterPro" id="IPR035979">
    <property type="entry name" value="RBD_domain_sf"/>
</dbReference>
<feature type="compositionally biased region" description="Polar residues" evidence="3">
    <location>
        <begin position="553"/>
        <end position="562"/>
    </location>
</feature>
<feature type="domain" description="RRM" evidence="4">
    <location>
        <begin position="352"/>
        <end position="440"/>
    </location>
</feature>
<feature type="region of interest" description="Disordered" evidence="3">
    <location>
        <begin position="1"/>
        <end position="159"/>
    </location>
</feature>
<keyword evidence="6" id="KW-1185">Reference proteome</keyword>
<dbReference type="InterPro" id="IPR012677">
    <property type="entry name" value="Nucleotide-bd_a/b_plait_sf"/>
</dbReference>
<evidence type="ECO:0000256" key="1">
    <source>
        <dbReference type="ARBA" id="ARBA00022884"/>
    </source>
</evidence>
<evidence type="ECO:0000259" key="4">
    <source>
        <dbReference type="PROSITE" id="PS50102"/>
    </source>
</evidence>
<dbReference type="SMART" id="SM00360">
    <property type="entry name" value="RRM"/>
    <property type="match status" value="2"/>
</dbReference>
<protein>
    <recommendedName>
        <fullName evidence="4">RRM domain-containing protein</fullName>
    </recommendedName>
</protein>
<dbReference type="GO" id="GO:0005634">
    <property type="term" value="C:nucleus"/>
    <property type="evidence" value="ECO:0007669"/>
    <property type="project" value="TreeGrafter"/>
</dbReference>
<dbReference type="Proteomes" id="UP001188597">
    <property type="component" value="Unassembled WGS sequence"/>
</dbReference>
<sequence length="648" mass="72177">MAKKSKEQNRSPASNNGDSNNPNIFKTLFGDIQEQGSIFTDNNPFRRKPSEGPSQTHDSAEDPSDPGEVKKRKRNKDKLPNSHLHSNGEEASETPSGTKKSKKGKPAKPNLDSDPSDGAQRNTNGRNEKNGNLGEPLNPSFDMVSNERKVKNSNLGLELKDNRSPGLALEIKEEGRRKKKRKRDELEVEYEAKRYGVVVNEENGEGGMGGKGVGEKRKKLDSAEDMLVSKEGFDDEDKLSRTVFVGNLPLKVKKKALLKEFTQFGEVESVRIRSVPILNSKTPRKGAIMKKQINEAVDSVHAYIVFKTEESAQASLSHNMAVVGGNHIRVDRACPPRKKLKGEDALLYDNKRTVFIGNLPFDVKDEEIYQLFSGIKTPDSGIEAVRVVRDPGTSVGKGIAYVLFKTRVRLRECYVYYRKEFAIDELEKLHQPLSAAVADETQLALERHTLTQNPPTPETLEKQADDDDAANSVVKRHSLKIRDRELRLSHSNSTPSKRKSAENNVPPGKRLAVESRTPASNKVKEKTAITYQGMRASKSGVQKKFHAKRTEQVKLNQTQTGQKVKVRSDKRPAVAARKSKALKGNVGGGGGKKRKLESQTPESARRDRKSRKFRRRVKSSICMEMSSETAPSSIRWAIGLTMARPRGL</sequence>
<feature type="compositionally biased region" description="Basic residues" evidence="3">
    <location>
        <begin position="606"/>
        <end position="618"/>
    </location>
</feature>
<evidence type="ECO:0000313" key="5">
    <source>
        <dbReference type="EMBL" id="KAK3041565.1"/>
    </source>
</evidence>
<dbReference type="PROSITE" id="PS50102">
    <property type="entry name" value="RRM"/>
    <property type="match status" value="2"/>
</dbReference>
<organism evidence="5 6">
    <name type="scientific">Escallonia herrerae</name>
    <dbReference type="NCBI Taxonomy" id="1293975"/>
    <lineage>
        <taxon>Eukaryota</taxon>
        <taxon>Viridiplantae</taxon>
        <taxon>Streptophyta</taxon>
        <taxon>Embryophyta</taxon>
        <taxon>Tracheophyta</taxon>
        <taxon>Spermatophyta</taxon>
        <taxon>Magnoliopsida</taxon>
        <taxon>eudicotyledons</taxon>
        <taxon>Gunneridae</taxon>
        <taxon>Pentapetalae</taxon>
        <taxon>asterids</taxon>
        <taxon>campanulids</taxon>
        <taxon>Escalloniales</taxon>
        <taxon>Escalloniaceae</taxon>
        <taxon>Escallonia</taxon>
    </lineage>
</organism>
<dbReference type="CDD" id="cd12394">
    <property type="entry name" value="RRM1_RBM34"/>
    <property type="match status" value="1"/>
</dbReference>
<feature type="compositionally biased region" description="Polar residues" evidence="3">
    <location>
        <begin position="10"/>
        <end position="24"/>
    </location>
</feature>
<dbReference type="Pfam" id="PF00076">
    <property type="entry name" value="RRM_1"/>
    <property type="match status" value="2"/>
</dbReference>
<comment type="caution">
    <text evidence="5">The sequence shown here is derived from an EMBL/GenBank/DDBJ whole genome shotgun (WGS) entry which is preliminary data.</text>
</comment>
<evidence type="ECO:0000313" key="6">
    <source>
        <dbReference type="Proteomes" id="UP001188597"/>
    </source>
</evidence>
<dbReference type="PANTHER" id="PTHR48024">
    <property type="entry name" value="GEO13361P1-RELATED"/>
    <property type="match status" value="1"/>
</dbReference>
<feature type="region of interest" description="Disordered" evidence="3">
    <location>
        <begin position="448"/>
        <end position="471"/>
    </location>
</feature>
<dbReference type="GO" id="GO:0003723">
    <property type="term" value="F:RNA binding"/>
    <property type="evidence" value="ECO:0007669"/>
    <property type="project" value="UniProtKB-UniRule"/>
</dbReference>
<feature type="region of interest" description="Disordered" evidence="3">
    <location>
        <begin position="483"/>
        <end position="628"/>
    </location>
</feature>
<evidence type="ECO:0000256" key="3">
    <source>
        <dbReference type="SAM" id="MobiDB-lite"/>
    </source>
</evidence>
<keyword evidence="1 2" id="KW-0694">RNA-binding</keyword>
<dbReference type="EMBL" id="JAVXUP010000031">
    <property type="protein sequence ID" value="KAK3041565.1"/>
    <property type="molecule type" value="Genomic_DNA"/>
</dbReference>
<dbReference type="Gene3D" id="3.30.70.330">
    <property type="match status" value="2"/>
</dbReference>
<feature type="compositionally biased region" description="Polar residues" evidence="3">
    <location>
        <begin position="34"/>
        <end position="43"/>
    </location>
</feature>
<name>A0AA89BGL1_9ASTE</name>
<reference evidence="5" key="1">
    <citation type="submission" date="2022-12" db="EMBL/GenBank/DDBJ databases">
        <title>Draft genome assemblies for two species of Escallonia (Escalloniales).</title>
        <authorList>
            <person name="Chanderbali A."/>
            <person name="Dervinis C."/>
            <person name="Anghel I."/>
            <person name="Soltis D."/>
            <person name="Soltis P."/>
            <person name="Zapata F."/>
        </authorList>
    </citation>
    <scope>NUCLEOTIDE SEQUENCE</scope>
    <source>
        <strain evidence="5">UCBG64.0493</strain>
        <tissue evidence="5">Leaf</tissue>
    </source>
</reference>
<dbReference type="PANTHER" id="PTHR48024:SF55">
    <property type="entry name" value="RRM DOMAIN-CONTAINING PROTEIN"/>
    <property type="match status" value="1"/>
</dbReference>
<gene>
    <name evidence="5" type="ORF">RJ639_000699</name>
</gene>
<dbReference type="SUPFAM" id="SSF54928">
    <property type="entry name" value="RNA-binding domain, RBD"/>
    <property type="match status" value="1"/>
</dbReference>
<proteinExistence type="predicted"/>
<accession>A0AA89BGL1</accession>
<dbReference type="AlphaFoldDB" id="A0AA89BGL1"/>
<feature type="domain" description="RRM" evidence="4">
    <location>
        <begin position="241"/>
        <end position="335"/>
    </location>
</feature>